<dbReference type="Proteomes" id="UP000824300">
    <property type="component" value="Chromosome"/>
</dbReference>
<evidence type="ECO:0000313" key="2">
    <source>
        <dbReference type="EMBL" id="QZD93379.1"/>
    </source>
</evidence>
<keyword evidence="1" id="KW-1133">Transmembrane helix</keyword>
<accession>A0ABX8ZZ64</accession>
<evidence type="ECO:0000313" key="3">
    <source>
        <dbReference type="Proteomes" id="UP000824300"/>
    </source>
</evidence>
<keyword evidence="3" id="KW-1185">Reference proteome</keyword>
<dbReference type="EMBL" id="CP081296">
    <property type="protein sequence ID" value="QZD93379.1"/>
    <property type="molecule type" value="Genomic_DNA"/>
</dbReference>
<proteinExistence type="predicted"/>
<organism evidence="2 3">
    <name type="scientific">Qipengyuania xiapuensis</name>
    <dbReference type="NCBI Taxonomy" id="2867236"/>
    <lineage>
        <taxon>Bacteria</taxon>
        <taxon>Pseudomonadati</taxon>
        <taxon>Pseudomonadota</taxon>
        <taxon>Alphaproteobacteria</taxon>
        <taxon>Sphingomonadales</taxon>
        <taxon>Erythrobacteraceae</taxon>
        <taxon>Qipengyuania</taxon>
    </lineage>
</organism>
<name>A0ABX8ZZ64_9SPHN</name>
<reference evidence="2 3" key="1">
    <citation type="submission" date="2021-08" db="EMBL/GenBank/DDBJ databases">
        <title>Comparative Genomics Analysis of the Genus Qipengyuania Reveals Extensive Genetic Diversity and Metabolic Versatility, Including the Description of Fifteen Novel Species.</title>
        <authorList>
            <person name="Liu Y."/>
        </authorList>
    </citation>
    <scope>NUCLEOTIDE SEQUENCE [LARGE SCALE GENOMIC DNA]</scope>
    <source>
        <strain evidence="2 3">1NDW3</strain>
    </source>
</reference>
<sequence>MSADGANTQWHLWLVGALGVLWNGFGCYIYTMAMTRDPETLASAPPEMVAALEAAPAWSNGAWAFGVWGGLAGSLLLLARSRFAVPVFVVSLLGLVGTTYYEITWDVPVDEVQRLTIWGAALLLLFYSWSMRKRGVLG</sequence>
<evidence type="ECO:0000256" key="1">
    <source>
        <dbReference type="SAM" id="Phobius"/>
    </source>
</evidence>
<gene>
    <name evidence="2" type="ORF">K3162_04975</name>
</gene>
<feature type="transmembrane region" description="Helical" evidence="1">
    <location>
        <begin position="83"/>
        <end position="103"/>
    </location>
</feature>
<feature type="transmembrane region" description="Helical" evidence="1">
    <location>
        <begin position="115"/>
        <end position="131"/>
    </location>
</feature>
<feature type="transmembrane region" description="Helical" evidence="1">
    <location>
        <begin position="61"/>
        <end position="78"/>
    </location>
</feature>
<protein>
    <submittedName>
        <fullName evidence="2">Uncharacterized protein</fullName>
    </submittedName>
</protein>
<keyword evidence="1" id="KW-0812">Transmembrane</keyword>
<feature type="transmembrane region" description="Helical" evidence="1">
    <location>
        <begin position="12"/>
        <end position="31"/>
    </location>
</feature>
<dbReference type="RefSeq" id="WP_221429066.1">
    <property type="nucleotide sequence ID" value="NZ_CP081296.1"/>
</dbReference>
<keyword evidence="1" id="KW-0472">Membrane</keyword>